<keyword evidence="2" id="KW-1185">Reference proteome</keyword>
<keyword evidence="1" id="KW-0378">Hydrolase</keyword>
<dbReference type="Proteomes" id="UP000827976">
    <property type="component" value="Chromosome 3"/>
</dbReference>
<sequence>MSKTSDPDLLRYLHQENSYAQTFMADTQELQSTLFEEMKNRIPPKMSTPPERSGKWLYYQHVPEGKEYPVLCRKLSCREGFFGAFLNFMRGPQEETLLDCNEIAEQYGYVNIGTCQISPDHNFLAYTLDTRGSELFVLQLKDLRTGSMILGSEVEGVLSLEWANNSDYLLYTRRDENQCPNRVFGRKLGTDVVDDLLFTENDLSCYVDITSTKDRKFITINSNSRTSSEVYVMDATNYKNGLTLVRKRVPGVQYFLEHHYGFFYILTNSPSENITFTAEGCHLVRCRAENSSLSTWQDIVLPGPDVTFQSMDMFHGHLVLFLKKEGLPMLCSINMPINIDNEQAKYIEDLNPWFFPLPFASCSFLPAPNQNFASSVFRLVVSSPMVPDLIVNYDMINQKFTFLHQEEVIGLTASTNPSRIQSNVEQHLEKLETSQQWADLSETYSCETREVISHDGVVIPLTISYSRKVHSSGNSPGLLYGYGAYGIVLEKGWSAEHISLLDRGWVIAYADVRGGGDKAWHQAGNKMNKPNSFHDFAACAIYLISEGYVHKNQLAAIGCSAGGLLVGATINKYPDLFCAAILKVPFLDVSNTMLDPSLPLTIMDYDEFGDPNIQEEFETIHSYSPYDNIVPGVCYPSTLVTASFHDSRVGVWEAAKWVAKVREKTCPSCSPSVILKTNMNGGHLSAAGPLQHCKDTAFEYAFLIKAMG</sequence>
<feature type="non-terminal residue" evidence="1">
    <location>
        <position position="708"/>
    </location>
</feature>
<reference evidence="2" key="1">
    <citation type="journal article" date="2022" name="Nat. Commun.">
        <title>Chromosome evolution and the genetic basis of agronomically important traits in greater yam.</title>
        <authorList>
            <person name="Bredeson J.V."/>
            <person name="Lyons J.B."/>
            <person name="Oniyinde I.O."/>
            <person name="Okereke N.R."/>
            <person name="Kolade O."/>
            <person name="Nnabue I."/>
            <person name="Nwadili C.O."/>
            <person name="Hribova E."/>
            <person name="Parker M."/>
            <person name="Nwogha J."/>
            <person name="Shu S."/>
            <person name="Carlson J."/>
            <person name="Kariba R."/>
            <person name="Muthemba S."/>
            <person name="Knop K."/>
            <person name="Barton G.J."/>
            <person name="Sherwood A.V."/>
            <person name="Lopez-Montes A."/>
            <person name="Asiedu R."/>
            <person name="Jamnadass R."/>
            <person name="Muchugi A."/>
            <person name="Goodstein D."/>
            <person name="Egesi C.N."/>
            <person name="Featherston J."/>
            <person name="Asfaw A."/>
            <person name="Simpson G.G."/>
            <person name="Dolezel J."/>
            <person name="Hendre P.S."/>
            <person name="Van Deynze A."/>
            <person name="Kumar P.L."/>
            <person name="Obidiegwu J.E."/>
            <person name="Bhattacharjee R."/>
            <person name="Rokhsar D.S."/>
        </authorList>
    </citation>
    <scope>NUCLEOTIDE SEQUENCE [LARGE SCALE GENOMIC DNA]</scope>
    <source>
        <strain evidence="2">cv. TDa95/00328</strain>
    </source>
</reference>
<accession>A0ACB7WM48</accession>
<name>A0ACB7WM48_DIOAL</name>
<dbReference type="EC" id="3.4.21.83" evidence="1"/>
<gene>
    <name evidence="1" type="ORF">IHE45_03G065000</name>
</gene>
<evidence type="ECO:0000313" key="1">
    <source>
        <dbReference type="EMBL" id="KAH7688984.1"/>
    </source>
</evidence>
<organism evidence="1 2">
    <name type="scientific">Dioscorea alata</name>
    <name type="common">Purple yam</name>
    <dbReference type="NCBI Taxonomy" id="55571"/>
    <lineage>
        <taxon>Eukaryota</taxon>
        <taxon>Viridiplantae</taxon>
        <taxon>Streptophyta</taxon>
        <taxon>Embryophyta</taxon>
        <taxon>Tracheophyta</taxon>
        <taxon>Spermatophyta</taxon>
        <taxon>Magnoliopsida</taxon>
        <taxon>Liliopsida</taxon>
        <taxon>Dioscoreales</taxon>
        <taxon>Dioscoreaceae</taxon>
        <taxon>Dioscorea</taxon>
    </lineage>
</organism>
<protein>
    <submittedName>
        <fullName evidence="1">Peptidase S9A prolyl oligopeptidase protein</fullName>
        <ecNumber evidence="1">3.4.21.83</ecNumber>
    </submittedName>
</protein>
<proteinExistence type="predicted"/>
<evidence type="ECO:0000313" key="2">
    <source>
        <dbReference type="Proteomes" id="UP000827976"/>
    </source>
</evidence>
<comment type="caution">
    <text evidence="1">The sequence shown here is derived from an EMBL/GenBank/DDBJ whole genome shotgun (WGS) entry which is preliminary data.</text>
</comment>
<dbReference type="EMBL" id="CM037013">
    <property type="protein sequence ID" value="KAH7688984.1"/>
    <property type="molecule type" value="Genomic_DNA"/>
</dbReference>